<reference evidence="2 3" key="1">
    <citation type="submission" date="2014-09" db="EMBL/GenBank/DDBJ databases">
        <authorList>
            <person name="Hornung B.V."/>
        </authorList>
    </citation>
    <scope>NUCLEOTIDE SEQUENCE [LARGE SCALE GENOMIC DNA]</scope>
    <source>
        <strain evidence="2 3">FRIFI</strain>
    </source>
</reference>
<dbReference type="InterPro" id="IPR009003">
    <property type="entry name" value="Peptidase_S1_PA"/>
</dbReference>
<dbReference type="InterPro" id="IPR001478">
    <property type="entry name" value="PDZ"/>
</dbReference>
<dbReference type="InterPro" id="IPR036034">
    <property type="entry name" value="PDZ_sf"/>
</dbReference>
<dbReference type="Pfam" id="PF05580">
    <property type="entry name" value="Peptidase_S55"/>
    <property type="match status" value="1"/>
</dbReference>
<dbReference type="SUPFAM" id="SSF50494">
    <property type="entry name" value="Trypsin-like serine proteases"/>
    <property type="match status" value="1"/>
</dbReference>
<dbReference type="KEGG" id="rhom:FRIFI_2439"/>
<dbReference type="Gene3D" id="2.30.42.10">
    <property type="match status" value="1"/>
</dbReference>
<evidence type="ECO:0000259" key="1">
    <source>
        <dbReference type="PROSITE" id="PS51494"/>
    </source>
</evidence>
<proteinExistence type="predicted"/>
<name>A0A2P2BXR5_9FIRM</name>
<dbReference type="RefSeq" id="WP_166505997.1">
    <property type="nucleotide sequence ID" value="NZ_LN650648.1"/>
</dbReference>
<dbReference type="Proteomes" id="UP000245695">
    <property type="component" value="Chromosome 1"/>
</dbReference>
<dbReference type="PROSITE" id="PS51494">
    <property type="entry name" value="SPOIVB"/>
    <property type="match status" value="1"/>
</dbReference>
<organism evidence="2 3">
    <name type="scientific">Romboutsia hominis</name>
    <dbReference type="NCBI Taxonomy" id="1507512"/>
    <lineage>
        <taxon>Bacteria</taxon>
        <taxon>Bacillati</taxon>
        <taxon>Bacillota</taxon>
        <taxon>Clostridia</taxon>
        <taxon>Peptostreptococcales</taxon>
        <taxon>Peptostreptococcaceae</taxon>
        <taxon>Romboutsia</taxon>
    </lineage>
</organism>
<dbReference type="Pfam" id="PF13180">
    <property type="entry name" value="PDZ_2"/>
    <property type="match status" value="1"/>
</dbReference>
<protein>
    <submittedName>
        <fullName evidence="2">SpoIVB peptidase</fullName>
    </submittedName>
</protein>
<evidence type="ECO:0000313" key="2">
    <source>
        <dbReference type="EMBL" id="CEI73964.1"/>
    </source>
</evidence>
<keyword evidence="3" id="KW-1185">Reference proteome</keyword>
<gene>
    <name evidence="2" type="ORF">FRIFI_2439</name>
</gene>
<evidence type="ECO:0000313" key="3">
    <source>
        <dbReference type="Proteomes" id="UP000245695"/>
    </source>
</evidence>
<sequence length="327" mass="36231">MYKFLDLKNKSLLKLKFILFVSFLLYFLSTNLIYSHSIPKDEDYLIPMGNLIQIDAELENLVVKNFIEGSSFCVGDSILKVNGTQVNSYKDFTDLLSNLSTKDDVVVLVKRGENTFSFKTTKNELEKVNCNNYISGFATLTYINPKTNRFGAVGHPISIGLARKVPIKNGNIYTTKDLTIDKSCRGHVGCINAVRKDVIGEFTHNSDFGIKGEIATFKDSLLKPYKVASLDDVKLGKAQIILQTGSYTKDAFDIQIVDIQLQHSPKAKTFKIKVVDKDLLALTGGIVQGMSGAPIVQGDKIIGAVSHAIENNPALGYAVYIKWMNEN</sequence>
<dbReference type="SUPFAM" id="SSF50156">
    <property type="entry name" value="PDZ domain-like"/>
    <property type="match status" value="1"/>
</dbReference>
<accession>A0A2P2BXR5</accession>
<dbReference type="InterPro" id="IPR008763">
    <property type="entry name" value="Peptidase_S55"/>
</dbReference>
<feature type="domain" description="Peptidase S55" evidence="1">
    <location>
        <begin position="107"/>
        <end position="327"/>
    </location>
</feature>
<dbReference type="EMBL" id="LN650648">
    <property type="protein sequence ID" value="CEI73964.1"/>
    <property type="molecule type" value="Genomic_DNA"/>
</dbReference>
<dbReference type="AlphaFoldDB" id="A0A2P2BXR5"/>